<evidence type="ECO:0000259" key="2">
    <source>
        <dbReference type="Pfam" id="PF00069"/>
    </source>
</evidence>
<dbReference type="InterPro" id="IPR011009">
    <property type="entry name" value="Kinase-like_dom_sf"/>
</dbReference>
<feature type="compositionally biased region" description="Low complexity" evidence="1">
    <location>
        <begin position="439"/>
        <end position="456"/>
    </location>
</feature>
<evidence type="ECO:0000313" key="3">
    <source>
        <dbReference type="EMBL" id="KAJ5211229.1"/>
    </source>
</evidence>
<dbReference type="Pfam" id="PF00069">
    <property type="entry name" value="Pkinase"/>
    <property type="match status" value="1"/>
</dbReference>
<dbReference type="EMBL" id="JAPQKP010000001">
    <property type="protein sequence ID" value="KAJ5211229.1"/>
    <property type="molecule type" value="Genomic_DNA"/>
</dbReference>
<feature type="compositionally biased region" description="Low complexity" evidence="1">
    <location>
        <begin position="391"/>
        <end position="419"/>
    </location>
</feature>
<dbReference type="AlphaFoldDB" id="A0A9W9N0Y4"/>
<comment type="caution">
    <text evidence="3">The sequence shown here is derived from an EMBL/GenBank/DDBJ whole genome shotgun (WGS) entry which is preliminary data.</text>
</comment>
<proteinExistence type="predicted"/>
<feature type="domain" description="Protein kinase" evidence="2">
    <location>
        <begin position="195"/>
        <end position="328"/>
    </location>
</feature>
<dbReference type="Gene3D" id="1.10.510.10">
    <property type="entry name" value="Transferase(Phosphotransferase) domain 1"/>
    <property type="match status" value="1"/>
</dbReference>
<feature type="compositionally biased region" description="Polar residues" evidence="1">
    <location>
        <begin position="457"/>
        <end position="469"/>
    </location>
</feature>
<sequence length="592" mass="65439">MLSTKVMAQYEHSSLWWPEERIKSTLDAKYIHSRLRPENIPRLFELPDWGEGLTSGTYIEWILTKASRVFMILDAIGIPDRIFALVDESCDDDDLPVAQHSVDLLHLSPDGEDLALETSFFHAQWRFLVRGIAEGDHVVYTENEGVPVEAVRTNTSGIHGRDDTVDRVILAGSVCRVYMRTQVQVGGAPYFFSADEVLAEIHNLKTLSHEHIVSVYASYLKDDSVSVLFTGATADRNLHSFLTDEPVSFKRLDKEQRRQILITWPHCLASAVCWLHARGHSHGAIRPSNIFIDANFHICLGQFQALDSLLPPPHVNDLEAYNYSAPERWTRSTAPVIQKSQSAQTLLPSGGRTKRRQRPPRLSLSPLTETHTSPDQRPTSKRTTGIGRPNSPSRFSLAFSSSSSSATSSASSIHTAPASPRKHHLTSFWSRTKPPRPPSIISTTSSTSTQSSIPQPASKSAHSPKSITIPANPTAPADIFSLAAVTLDILTILHKRTLTSFSAHRSARNRSAGRGGGIADASFHLARNEVQVQSWIALLEGDALKRCRRDRRADRVFWAVPRMLGVVRGMLEVEGGEKTGCEEGEEGIFGGC</sequence>
<name>A0A9W9N0Y4_9EURO</name>
<dbReference type="GO" id="GO:0004672">
    <property type="term" value="F:protein kinase activity"/>
    <property type="evidence" value="ECO:0007669"/>
    <property type="project" value="InterPro"/>
</dbReference>
<feature type="compositionally biased region" description="Polar residues" evidence="1">
    <location>
        <begin position="368"/>
        <end position="383"/>
    </location>
</feature>
<gene>
    <name evidence="3" type="ORF">N7472_001368</name>
</gene>
<organism evidence="3 4">
    <name type="scientific">Penicillium cf. griseofulvum</name>
    <dbReference type="NCBI Taxonomy" id="2972120"/>
    <lineage>
        <taxon>Eukaryota</taxon>
        <taxon>Fungi</taxon>
        <taxon>Dikarya</taxon>
        <taxon>Ascomycota</taxon>
        <taxon>Pezizomycotina</taxon>
        <taxon>Eurotiomycetes</taxon>
        <taxon>Eurotiomycetidae</taxon>
        <taxon>Eurotiales</taxon>
        <taxon>Aspergillaceae</taxon>
        <taxon>Penicillium</taxon>
    </lineage>
</organism>
<feature type="region of interest" description="Disordered" evidence="1">
    <location>
        <begin position="333"/>
        <end position="469"/>
    </location>
</feature>
<reference evidence="3" key="1">
    <citation type="submission" date="2022-11" db="EMBL/GenBank/DDBJ databases">
        <authorList>
            <person name="Petersen C."/>
        </authorList>
    </citation>
    <scope>NUCLEOTIDE SEQUENCE</scope>
    <source>
        <strain evidence="3">IBT 16849</strain>
    </source>
</reference>
<feature type="compositionally biased region" description="Polar residues" evidence="1">
    <location>
        <begin position="333"/>
        <end position="347"/>
    </location>
</feature>
<dbReference type="GO" id="GO:0005524">
    <property type="term" value="F:ATP binding"/>
    <property type="evidence" value="ECO:0007669"/>
    <property type="project" value="InterPro"/>
</dbReference>
<keyword evidence="4" id="KW-1185">Reference proteome</keyword>
<dbReference type="SUPFAM" id="SSF56112">
    <property type="entry name" value="Protein kinase-like (PK-like)"/>
    <property type="match status" value="1"/>
</dbReference>
<evidence type="ECO:0000256" key="1">
    <source>
        <dbReference type="SAM" id="MobiDB-lite"/>
    </source>
</evidence>
<dbReference type="InterPro" id="IPR000719">
    <property type="entry name" value="Prot_kinase_dom"/>
</dbReference>
<reference evidence="3" key="2">
    <citation type="journal article" date="2023" name="IMA Fungus">
        <title>Comparative genomic study of the Penicillium genus elucidates a diverse pangenome and 15 lateral gene transfer events.</title>
        <authorList>
            <person name="Petersen C."/>
            <person name="Sorensen T."/>
            <person name="Nielsen M.R."/>
            <person name="Sondergaard T.E."/>
            <person name="Sorensen J.L."/>
            <person name="Fitzpatrick D.A."/>
            <person name="Frisvad J.C."/>
            <person name="Nielsen K.L."/>
        </authorList>
    </citation>
    <scope>NUCLEOTIDE SEQUENCE</scope>
    <source>
        <strain evidence="3">IBT 16849</strain>
    </source>
</reference>
<accession>A0A9W9N0Y4</accession>
<dbReference type="Proteomes" id="UP001150879">
    <property type="component" value="Unassembled WGS sequence"/>
</dbReference>
<evidence type="ECO:0000313" key="4">
    <source>
        <dbReference type="Proteomes" id="UP001150879"/>
    </source>
</evidence>
<protein>
    <recommendedName>
        <fullName evidence="2">Protein kinase domain-containing protein</fullName>
    </recommendedName>
</protein>